<protein>
    <submittedName>
        <fullName evidence="1">Uncharacterized protein</fullName>
    </submittedName>
</protein>
<name>A0A1M6HMX3_9RHOB</name>
<reference evidence="2" key="1">
    <citation type="submission" date="2016-11" db="EMBL/GenBank/DDBJ databases">
        <authorList>
            <person name="Varghese N."/>
            <person name="Submissions S."/>
        </authorList>
    </citation>
    <scope>NUCLEOTIDE SEQUENCE [LARGE SCALE GENOMIC DNA]</scope>
    <source>
        <strain evidence="2">DSM 100564</strain>
    </source>
</reference>
<organism evidence="1 2">
    <name type="scientific">Shimia gijangensis</name>
    <dbReference type="NCBI Taxonomy" id="1470563"/>
    <lineage>
        <taxon>Bacteria</taxon>
        <taxon>Pseudomonadati</taxon>
        <taxon>Pseudomonadota</taxon>
        <taxon>Alphaproteobacteria</taxon>
        <taxon>Rhodobacterales</taxon>
        <taxon>Roseobacteraceae</taxon>
    </lineage>
</organism>
<keyword evidence="2" id="KW-1185">Reference proteome</keyword>
<gene>
    <name evidence="1" type="ORF">SAMN05444000_10697</name>
</gene>
<accession>A0A1M6HMX3</accession>
<dbReference type="AlphaFoldDB" id="A0A1M6HMX3"/>
<dbReference type="EMBL" id="FQZQ01000006">
    <property type="protein sequence ID" value="SHJ23520.1"/>
    <property type="molecule type" value="Genomic_DNA"/>
</dbReference>
<evidence type="ECO:0000313" key="1">
    <source>
        <dbReference type="EMBL" id="SHJ23520.1"/>
    </source>
</evidence>
<dbReference type="Proteomes" id="UP000183982">
    <property type="component" value="Unassembled WGS sequence"/>
</dbReference>
<sequence>MFVTVILAPETICNIQTLTTFSTLKGRLPGWLKGQTMDAFHRKILREDQEIISARNDNLQTFGGPKYTLGPLDFIKTSMVKRMAGEKLAATENRFARWL</sequence>
<proteinExistence type="predicted"/>
<dbReference type="STRING" id="1470563.SAMN05444000_10697"/>
<evidence type="ECO:0000313" key="2">
    <source>
        <dbReference type="Proteomes" id="UP000183982"/>
    </source>
</evidence>